<name>A0ACC1H941_9FUNG</name>
<sequence>YSVGTLFVSQHLITSGNRDITRGHAQMGLYRQRHQRQREAKLGKREELTALPSDISTVQRASQLVPVSIYGGAAAATIDEPLSPQEGTTPSSFRVSAAVATAGYSPEACSSRRDSSASTSTTVSGPSERLRRRSQVLLSSAACTTDGSGSALELPAMAARVPPSTDSQTTLNTSRSSSPTKPTTATQTMLPTPSLSSSSTDSCLQHQPSSADITKKQKRRAKSQVLRRNSRRKHEHQEQPGLTTTLVAT</sequence>
<gene>
    <name evidence="1" type="ORF">EV182_007147</name>
</gene>
<dbReference type="Proteomes" id="UP001145114">
    <property type="component" value="Unassembled WGS sequence"/>
</dbReference>
<evidence type="ECO:0000313" key="1">
    <source>
        <dbReference type="EMBL" id="KAJ1672450.1"/>
    </source>
</evidence>
<dbReference type="EMBL" id="JAMZIH010008356">
    <property type="protein sequence ID" value="KAJ1672450.1"/>
    <property type="molecule type" value="Genomic_DNA"/>
</dbReference>
<reference evidence="1" key="1">
    <citation type="submission" date="2022-06" db="EMBL/GenBank/DDBJ databases">
        <title>Phylogenomic reconstructions and comparative analyses of Kickxellomycotina fungi.</title>
        <authorList>
            <person name="Reynolds N.K."/>
            <person name="Stajich J.E."/>
            <person name="Barry K."/>
            <person name="Grigoriev I.V."/>
            <person name="Crous P."/>
            <person name="Smith M.E."/>
        </authorList>
    </citation>
    <scope>NUCLEOTIDE SEQUENCE</scope>
    <source>
        <strain evidence="1">RSA 2271</strain>
    </source>
</reference>
<organism evidence="1 2">
    <name type="scientific">Spiromyces aspiralis</name>
    <dbReference type="NCBI Taxonomy" id="68401"/>
    <lineage>
        <taxon>Eukaryota</taxon>
        <taxon>Fungi</taxon>
        <taxon>Fungi incertae sedis</taxon>
        <taxon>Zoopagomycota</taxon>
        <taxon>Kickxellomycotina</taxon>
        <taxon>Kickxellomycetes</taxon>
        <taxon>Kickxellales</taxon>
        <taxon>Kickxellaceae</taxon>
        <taxon>Spiromyces</taxon>
    </lineage>
</organism>
<proteinExistence type="predicted"/>
<keyword evidence="2" id="KW-1185">Reference proteome</keyword>
<feature type="non-terminal residue" evidence="1">
    <location>
        <position position="1"/>
    </location>
</feature>
<evidence type="ECO:0000313" key="2">
    <source>
        <dbReference type="Proteomes" id="UP001145114"/>
    </source>
</evidence>
<comment type="caution">
    <text evidence="1">The sequence shown here is derived from an EMBL/GenBank/DDBJ whole genome shotgun (WGS) entry which is preliminary data.</text>
</comment>
<protein>
    <submittedName>
        <fullName evidence="1">Uncharacterized protein</fullName>
    </submittedName>
</protein>
<accession>A0ACC1H941</accession>